<accession>A0A7S3PEJ5</accession>
<reference evidence="1" key="1">
    <citation type="submission" date="2021-01" db="EMBL/GenBank/DDBJ databases">
        <authorList>
            <person name="Corre E."/>
            <person name="Pelletier E."/>
            <person name="Niang G."/>
            <person name="Scheremetjew M."/>
            <person name="Finn R."/>
            <person name="Kale V."/>
            <person name="Holt S."/>
            <person name="Cochrane G."/>
            <person name="Meng A."/>
            <person name="Brown T."/>
            <person name="Cohen L."/>
        </authorList>
    </citation>
    <scope>NUCLEOTIDE SEQUENCE</scope>
    <source>
        <strain evidence="1">GSBS06</strain>
    </source>
</reference>
<proteinExistence type="predicted"/>
<protein>
    <submittedName>
        <fullName evidence="1">Uncharacterized protein</fullName>
    </submittedName>
</protein>
<organism evidence="1">
    <name type="scientific">Aplanochytrium stocchinoi</name>
    <dbReference type="NCBI Taxonomy" id="215587"/>
    <lineage>
        <taxon>Eukaryota</taxon>
        <taxon>Sar</taxon>
        <taxon>Stramenopiles</taxon>
        <taxon>Bigyra</taxon>
        <taxon>Labyrinthulomycetes</taxon>
        <taxon>Thraustochytrida</taxon>
        <taxon>Thraustochytriidae</taxon>
        <taxon>Aplanochytrium</taxon>
    </lineage>
</organism>
<evidence type="ECO:0000313" key="1">
    <source>
        <dbReference type="EMBL" id="CAE0433885.1"/>
    </source>
</evidence>
<sequence>MKMLGAIATTNATIERSLNFPAQEIVFRGLGIRRFLIIITTSGPVRGWHCISNIVSIELRSIITRRIVISYSVSSALHIFINIKSRIEKGILPSFDFGSLFWNSHTPLSKNHANIDDIMFMKEF</sequence>
<gene>
    <name evidence="1" type="ORF">ASTO00021_LOCUS4200</name>
</gene>
<name>A0A7S3PEJ5_9STRA</name>
<dbReference type="AlphaFoldDB" id="A0A7S3PEJ5"/>
<dbReference type="EMBL" id="HBIN01005781">
    <property type="protein sequence ID" value="CAE0433885.1"/>
    <property type="molecule type" value="Transcribed_RNA"/>
</dbReference>